<dbReference type="PATRIC" id="fig|1121022.4.peg.2777"/>
<dbReference type="InterPro" id="IPR032466">
    <property type="entry name" value="Metal_Hydrolase"/>
</dbReference>
<evidence type="ECO:0000256" key="4">
    <source>
        <dbReference type="ARBA" id="ARBA00022723"/>
    </source>
</evidence>
<dbReference type="EC" id="3.5.4.4" evidence="3"/>
<name>V4PW22_9CAUL</name>
<dbReference type="InterPro" id="IPR006330">
    <property type="entry name" value="Ado/ade_deaminase"/>
</dbReference>
<dbReference type="EMBL" id="AWGB01000028">
    <property type="protein sequence ID" value="ESQ89785.1"/>
    <property type="molecule type" value="Genomic_DNA"/>
</dbReference>
<dbReference type="eggNOG" id="COG1816">
    <property type="taxonomic scope" value="Bacteria"/>
</dbReference>
<dbReference type="GO" id="GO:0046872">
    <property type="term" value="F:metal ion binding"/>
    <property type="evidence" value="ECO:0007669"/>
    <property type="project" value="UniProtKB-KW"/>
</dbReference>
<gene>
    <name evidence="8" type="ORF">ABENE_13665</name>
</gene>
<keyword evidence="5" id="KW-0378">Hydrolase</keyword>
<sequence>MNLIFEAWPALTGSFRQEATLVQYLNEAVQVLSKETEWPNIDPLYGKTLKVWVIDVFPGKAAPVRLLEALENLLAGDDQTFRETLGASDLEGGTVHRLVFVGNSASIGAWEEERGSVYSIKKDIELYIRMFVSARLAMYVSAVEPPKGNAPKSDTPTPAYVRSAISSFLLELRDLGGAATCRAGTSPSQIQQPLETGLIQLRRSVTDLFSFMQAREGALITPFLGSHRELLSNVNAVYQLGKRSAERAYEVIGNKDRSTLMAGLPNDMSAGTYSLRSRLNQWLRQPRSKRPKEVLKLASKLQQYDLLRDIGRLLSTGVVTFMSQLAAKPGPLGRPRRILLIDQSLTSARYDGGLVSKSEGSGHVTEKLKDLLELINWSDQFDVAGPGIAPFSNGFGDLTFFDATLLDGIKVETFAEAGKDRKIRKAQIDDYDIILVEVDSRQDYVGPPYVHRLSQFIDRVFGTNGPPIIIFTHTESSGDIQQTLNLGAEAYVLKERIYQLPFQMQQALSFRDKHRAESRLTSSFRAGSALKPEIRGKLQVQQGAGYVRGEYLSQVTGEHDSREERWIRELPKADLHCHIGTCVSYAAIDALALNTVSHYFEAYDVKVEALPPQAPAARAALAVILAEWFRKASDQRLPQMVCLALAASLFAEDTPDALPRFALGDKIISWLRKPGDPIRAFEMTALVAALMGKQPSVSAEQDNLILHPQQYFRALSEISKANPSDAKRMAAKRSKGGLFDARQELERTSQEVNSKLGEMLRSWNDPATHQGLKKRYEGAEETLDSLATSFEVAVSKTAIEVEQLRRMASKWLIESHKFAGFDRQKLAHKLTENIRKLHICDHLDQDATWNVEQLAGRLGLGHWQHDPNDRLKVPRLPLSEYVELPDISSTRASAHDMGLQRYLWGADLLGSEHFQYPENLLVAAFAFTLDNAVDNVIYSEVRCETTGYTRCGMTKFGATDLLCRGFDLASLFIKCGIHFNGMGATYTAVVAEQNLPLVRTSVLLAGKRHKGAGPTRDSVALLEYYLQQRPEDVTGTWWGHSRVVGFDISGDESKPAEWMAEVLKPLAVLSSPITIHAGEAADAASIWQAVYQLHARRIGHGLKLRDDKRLLGYCVTEGICMEMCPNSNVFTNGFFPAQTNPQGEILNPGGVYPLRDYLREGLEVAISTDNRYIHRDGRRTLTSEYLTAARLCQGLTRWEVLQIVKAGFKNAFLPKREVAALLASVEERVYRIISRGWY</sequence>
<reference evidence="8 9" key="1">
    <citation type="journal article" date="2014" name="Nature">
        <title>Sequential evolution of bacterial morphology by co-option of a developmental regulator.</title>
        <authorList>
            <person name="Jiang C."/>
            <person name="Brown P.J."/>
            <person name="Ducret A."/>
            <person name="Brun Y.V."/>
        </authorList>
    </citation>
    <scope>NUCLEOTIDE SEQUENCE [LARGE SCALE GENOMIC DNA]</scope>
    <source>
        <strain evidence="8 9">DSM 16100</strain>
    </source>
</reference>
<dbReference type="RefSeq" id="WP_018081582.1">
    <property type="nucleotide sequence ID" value="NZ_AQWM01000006.1"/>
</dbReference>
<evidence type="ECO:0000313" key="9">
    <source>
        <dbReference type="Proteomes" id="UP000017837"/>
    </source>
</evidence>
<dbReference type="AlphaFoldDB" id="V4PW22"/>
<keyword evidence="9" id="KW-1185">Reference proteome</keyword>
<evidence type="ECO:0000256" key="5">
    <source>
        <dbReference type="ARBA" id="ARBA00022801"/>
    </source>
</evidence>
<feature type="domain" description="Adenosine deaminase" evidence="7">
    <location>
        <begin position="1042"/>
        <end position="1227"/>
    </location>
</feature>
<proteinExistence type="inferred from homology"/>
<accession>V4PW22</accession>
<dbReference type="STRING" id="1121022.GCA_000376105_01915"/>
<organism evidence="8 9">
    <name type="scientific">Asticcacaulis benevestitus DSM 16100 = ATCC BAA-896</name>
    <dbReference type="NCBI Taxonomy" id="1121022"/>
    <lineage>
        <taxon>Bacteria</taxon>
        <taxon>Pseudomonadati</taxon>
        <taxon>Pseudomonadota</taxon>
        <taxon>Alphaproteobacteria</taxon>
        <taxon>Caulobacterales</taxon>
        <taxon>Caulobacteraceae</taxon>
        <taxon>Asticcacaulis</taxon>
    </lineage>
</organism>
<dbReference type="SUPFAM" id="SSF51556">
    <property type="entry name" value="Metallo-dependent hydrolases"/>
    <property type="match status" value="1"/>
</dbReference>
<dbReference type="PANTHER" id="PTHR11409:SF43">
    <property type="entry name" value="ADENOSINE DEAMINASE"/>
    <property type="match status" value="1"/>
</dbReference>
<keyword evidence="4" id="KW-0479">Metal-binding</keyword>
<keyword evidence="6" id="KW-0862">Zinc</keyword>
<dbReference type="GO" id="GO:0005829">
    <property type="term" value="C:cytosol"/>
    <property type="evidence" value="ECO:0007669"/>
    <property type="project" value="TreeGrafter"/>
</dbReference>
<dbReference type="GO" id="GO:0006154">
    <property type="term" value="P:adenosine catabolic process"/>
    <property type="evidence" value="ECO:0007669"/>
    <property type="project" value="TreeGrafter"/>
</dbReference>
<comment type="caution">
    <text evidence="8">The sequence shown here is derived from an EMBL/GenBank/DDBJ whole genome shotgun (WGS) entry which is preliminary data.</text>
</comment>
<dbReference type="GO" id="GO:0043103">
    <property type="term" value="P:hypoxanthine salvage"/>
    <property type="evidence" value="ECO:0007669"/>
    <property type="project" value="TreeGrafter"/>
</dbReference>
<evidence type="ECO:0000313" key="8">
    <source>
        <dbReference type="EMBL" id="ESQ89785.1"/>
    </source>
</evidence>
<dbReference type="GO" id="GO:0004000">
    <property type="term" value="F:adenosine deaminase activity"/>
    <property type="evidence" value="ECO:0007669"/>
    <property type="project" value="UniProtKB-ARBA"/>
</dbReference>
<dbReference type="GO" id="GO:0046103">
    <property type="term" value="P:inosine biosynthetic process"/>
    <property type="evidence" value="ECO:0007669"/>
    <property type="project" value="TreeGrafter"/>
</dbReference>
<comment type="cofactor">
    <cofactor evidence="1">
        <name>Zn(2+)</name>
        <dbReference type="ChEBI" id="CHEBI:29105"/>
    </cofactor>
</comment>
<evidence type="ECO:0000256" key="6">
    <source>
        <dbReference type="ARBA" id="ARBA00022833"/>
    </source>
</evidence>
<dbReference type="InterPro" id="IPR001365">
    <property type="entry name" value="A_deaminase_dom"/>
</dbReference>
<evidence type="ECO:0000259" key="7">
    <source>
        <dbReference type="Pfam" id="PF00962"/>
    </source>
</evidence>
<protein>
    <recommendedName>
        <fullName evidence="3">adenosine deaminase</fullName>
        <ecNumber evidence="3">3.5.4.4</ecNumber>
    </recommendedName>
</protein>
<dbReference type="PANTHER" id="PTHR11409">
    <property type="entry name" value="ADENOSINE DEAMINASE"/>
    <property type="match status" value="1"/>
</dbReference>
<evidence type="ECO:0000256" key="3">
    <source>
        <dbReference type="ARBA" id="ARBA00012784"/>
    </source>
</evidence>
<evidence type="ECO:0000256" key="1">
    <source>
        <dbReference type="ARBA" id="ARBA00001947"/>
    </source>
</evidence>
<evidence type="ECO:0000256" key="2">
    <source>
        <dbReference type="ARBA" id="ARBA00006676"/>
    </source>
</evidence>
<dbReference type="Gene3D" id="3.20.20.140">
    <property type="entry name" value="Metal-dependent hydrolases"/>
    <property type="match status" value="1"/>
</dbReference>
<comment type="similarity">
    <text evidence="2">Belongs to the metallo-dependent hydrolases superfamily. Adenosine and AMP deaminases family.</text>
</comment>
<dbReference type="OrthoDB" id="105475at2"/>
<dbReference type="Pfam" id="PF00962">
    <property type="entry name" value="A_deaminase"/>
    <property type="match status" value="1"/>
</dbReference>
<dbReference type="Proteomes" id="UP000017837">
    <property type="component" value="Unassembled WGS sequence"/>
</dbReference>